<dbReference type="GO" id="GO:0032259">
    <property type="term" value="P:methylation"/>
    <property type="evidence" value="ECO:0007669"/>
    <property type="project" value="UniProtKB-KW"/>
</dbReference>
<dbReference type="OrthoDB" id="540004at2759"/>
<keyword evidence="2" id="KW-0489">Methyltransferase</keyword>
<protein>
    <submittedName>
        <fullName evidence="2">SAM-dependent methyltransferase</fullName>
    </submittedName>
</protein>
<dbReference type="AlphaFoldDB" id="A0A2P6TK56"/>
<evidence type="ECO:0000313" key="2">
    <source>
        <dbReference type="EMBL" id="PRW44457.1"/>
    </source>
</evidence>
<dbReference type="Proteomes" id="UP000239899">
    <property type="component" value="Unassembled WGS sequence"/>
</dbReference>
<organism evidence="2 3">
    <name type="scientific">Chlorella sorokiniana</name>
    <name type="common">Freshwater green alga</name>
    <dbReference type="NCBI Taxonomy" id="3076"/>
    <lineage>
        <taxon>Eukaryota</taxon>
        <taxon>Viridiplantae</taxon>
        <taxon>Chlorophyta</taxon>
        <taxon>core chlorophytes</taxon>
        <taxon>Trebouxiophyceae</taxon>
        <taxon>Chlorellales</taxon>
        <taxon>Chlorellaceae</taxon>
        <taxon>Chlorella clade</taxon>
        <taxon>Chlorella</taxon>
    </lineage>
</organism>
<evidence type="ECO:0000259" key="1">
    <source>
        <dbReference type="Pfam" id="PF13649"/>
    </source>
</evidence>
<dbReference type="EMBL" id="LHPG02000013">
    <property type="protein sequence ID" value="PRW44457.1"/>
    <property type="molecule type" value="Genomic_DNA"/>
</dbReference>
<sequence>MEAPWEIGRAQAAVVNLVYDGTFDGCSVLDVGCGIGDNSLYIARHARKAIVTACDLVERALDVVRHKAAGTGLPLECVQQDLLTPLQGELQGRQFDVVLDANVYHCFSPGPDRDAYVANLARLVRLGGRLVMLVFSDKQGGSRGPVRVSQADIRASFGPPGWEVESIEDAVTESNPIDLVGDGETLQTEVPAYLAHVLRKAG</sequence>
<accession>A0A2P6TK56</accession>
<dbReference type="GO" id="GO:0010420">
    <property type="term" value="F:polyprenyldihydroxybenzoate methyltransferase activity"/>
    <property type="evidence" value="ECO:0007669"/>
    <property type="project" value="TreeGrafter"/>
</dbReference>
<comment type="caution">
    <text evidence="2">The sequence shown here is derived from an EMBL/GenBank/DDBJ whole genome shotgun (WGS) entry which is preliminary data.</text>
</comment>
<keyword evidence="3" id="KW-1185">Reference proteome</keyword>
<name>A0A2P6TK56_CHLSO</name>
<dbReference type="Pfam" id="PF13649">
    <property type="entry name" value="Methyltransf_25"/>
    <property type="match status" value="1"/>
</dbReference>
<dbReference type="InterPro" id="IPR029063">
    <property type="entry name" value="SAM-dependent_MTases_sf"/>
</dbReference>
<reference evidence="2 3" key="1">
    <citation type="journal article" date="2018" name="Plant J.">
        <title>Genome sequences of Chlorella sorokiniana UTEX 1602 and Micractinium conductrix SAG 241.80: implications to maltose excretion by a green alga.</title>
        <authorList>
            <person name="Arriola M.B."/>
            <person name="Velmurugan N."/>
            <person name="Zhang Y."/>
            <person name="Plunkett M.H."/>
            <person name="Hondzo H."/>
            <person name="Barney B.M."/>
        </authorList>
    </citation>
    <scope>NUCLEOTIDE SEQUENCE [LARGE SCALE GENOMIC DNA]</scope>
    <source>
        <strain evidence="3">UTEX 1602</strain>
    </source>
</reference>
<gene>
    <name evidence="2" type="ORF">C2E21_6664</name>
</gene>
<dbReference type="InterPro" id="IPR041698">
    <property type="entry name" value="Methyltransf_25"/>
</dbReference>
<evidence type="ECO:0000313" key="3">
    <source>
        <dbReference type="Proteomes" id="UP000239899"/>
    </source>
</evidence>
<dbReference type="CDD" id="cd02440">
    <property type="entry name" value="AdoMet_MTases"/>
    <property type="match status" value="1"/>
</dbReference>
<keyword evidence="2" id="KW-0808">Transferase</keyword>
<dbReference type="SUPFAM" id="SSF53335">
    <property type="entry name" value="S-adenosyl-L-methionine-dependent methyltransferases"/>
    <property type="match status" value="1"/>
</dbReference>
<dbReference type="PANTHER" id="PTHR43464">
    <property type="entry name" value="METHYLTRANSFERASE"/>
    <property type="match status" value="1"/>
</dbReference>
<dbReference type="PANTHER" id="PTHR43464:SF23">
    <property type="entry name" value="JUVENILE HORMONE ACID O-METHYLTRANSFERASE"/>
    <property type="match status" value="1"/>
</dbReference>
<proteinExistence type="predicted"/>
<feature type="domain" description="Methyltransferase" evidence="1">
    <location>
        <begin position="28"/>
        <end position="128"/>
    </location>
</feature>
<dbReference type="Gene3D" id="3.40.50.150">
    <property type="entry name" value="Vaccinia Virus protein VP39"/>
    <property type="match status" value="1"/>
</dbReference>